<comment type="caution">
    <text evidence="8">The sequence shown here is derived from an EMBL/GenBank/DDBJ whole genome shotgun (WGS) entry which is preliminary data.</text>
</comment>
<dbReference type="GO" id="GO:0016780">
    <property type="term" value="F:phosphotransferase activity, for other substituted phosphate groups"/>
    <property type="evidence" value="ECO:0007669"/>
    <property type="project" value="TreeGrafter"/>
</dbReference>
<comment type="subcellular location">
    <subcellularLocation>
        <location evidence="1">Membrane</location>
        <topology evidence="1">Multi-pass membrane protein</topology>
    </subcellularLocation>
</comment>
<accession>A0A9X4JTR8</accession>
<dbReference type="NCBIfam" id="TIGR03025">
    <property type="entry name" value="EPS_sugtrans"/>
    <property type="match status" value="1"/>
</dbReference>
<keyword evidence="9" id="KW-1185">Reference proteome</keyword>
<dbReference type="InterPro" id="IPR017475">
    <property type="entry name" value="EPS_sugar_tfrase"/>
</dbReference>
<evidence type="ECO:0000256" key="4">
    <source>
        <dbReference type="ARBA" id="ARBA00022692"/>
    </source>
</evidence>
<dbReference type="AlphaFoldDB" id="A0A9X4JTR8"/>
<evidence type="ECO:0000256" key="1">
    <source>
        <dbReference type="ARBA" id="ARBA00004141"/>
    </source>
</evidence>
<proteinExistence type="inferred from homology"/>
<name>A0A9X4JTR8_9FIRM</name>
<dbReference type="RefSeq" id="WP_277443105.1">
    <property type="nucleotide sequence ID" value="NZ_JAKOAV010000007.1"/>
</dbReference>
<feature type="domain" description="Bacterial sugar transferase" evidence="7">
    <location>
        <begin position="2"/>
        <end position="179"/>
    </location>
</feature>
<evidence type="ECO:0000256" key="5">
    <source>
        <dbReference type="ARBA" id="ARBA00022989"/>
    </source>
</evidence>
<sequence>MKRAFDLIGSLLILALISPLLLAVALAIKITSPGPVIFKQKRLGRQGKIFYLYKFRSMIPNAEKTGSGMFVEKDDPRITKIGKFLRKTSIDELAQLFNVLRGEMSLVGPRPAPLHHLSKYDERQRKRLDVKPGITGWAQVNGRLAIYWPERIELDVWYVEHYSFWLDIKILVRTVAVVLFRHGGTARADRKEVDPFMKM</sequence>
<reference evidence="8" key="1">
    <citation type="submission" date="2022-02" db="EMBL/GenBank/DDBJ databases">
        <authorList>
            <person name="Leng L."/>
        </authorList>
    </citation>
    <scope>NUCLEOTIDE SEQUENCE</scope>
    <source>
        <strain evidence="8">JI</strain>
    </source>
</reference>
<evidence type="ECO:0000256" key="6">
    <source>
        <dbReference type="ARBA" id="ARBA00023136"/>
    </source>
</evidence>
<evidence type="ECO:0000256" key="2">
    <source>
        <dbReference type="ARBA" id="ARBA00006464"/>
    </source>
</evidence>
<keyword evidence="6" id="KW-0472">Membrane</keyword>
<evidence type="ECO:0000313" key="9">
    <source>
        <dbReference type="Proteomes" id="UP001154312"/>
    </source>
</evidence>
<keyword evidence="4" id="KW-0812">Transmembrane</keyword>
<evidence type="ECO:0000256" key="3">
    <source>
        <dbReference type="ARBA" id="ARBA00022679"/>
    </source>
</evidence>
<dbReference type="Proteomes" id="UP001154312">
    <property type="component" value="Unassembled WGS sequence"/>
</dbReference>
<dbReference type="PANTHER" id="PTHR30576">
    <property type="entry name" value="COLANIC BIOSYNTHESIS UDP-GLUCOSE LIPID CARRIER TRANSFERASE"/>
    <property type="match status" value="1"/>
</dbReference>
<comment type="similarity">
    <text evidence="2">Belongs to the bacterial sugar transferase family.</text>
</comment>
<protein>
    <submittedName>
        <fullName evidence="8">Sugar transferase</fullName>
    </submittedName>
</protein>
<dbReference type="EMBL" id="JAKOAV010000007">
    <property type="protein sequence ID" value="MDF9407855.1"/>
    <property type="molecule type" value="Genomic_DNA"/>
</dbReference>
<gene>
    <name evidence="8" type="ORF">L7E55_05690</name>
</gene>
<dbReference type="GO" id="GO:0016020">
    <property type="term" value="C:membrane"/>
    <property type="evidence" value="ECO:0007669"/>
    <property type="project" value="UniProtKB-SubCell"/>
</dbReference>
<evidence type="ECO:0000259" key="7">
    <source>
        <dbReference type="Pfam" id="PF02397"/>
    </source>
</evidence>
<evidence type="ECO:0000313" key="8">
    <source>
        <dbReference type="EMBL" id="MDF9407855.1"/>
    </source>
</evidence>
<dbReference type="Pfam" id="PF02397">
    <property type="entry name" value="Bac_transf"/>
    <property type="match status" value="1"/>
</dbReference>
<dbReference type="InterPro" id="IPR003362">
    <property type="entry name" value="Bact_transf"/>
</dbReference>
<keyword evidence="3 8" id="KW-0808">Transferase</keyword>
<keyword evidence="5" id="KW-1133">Transmembrane helix</keyword>
<organism evidence="8 9">
    <name type="scientific">Pelotomaculum isophthalicicum JI</name>
    <dbReference type="NCBI Taxonomy" id="947010"/>
    <lineage>
        <taxon>Bacteria</taxon>
        <taxon>Bacillati</taxon>
        <taxon>Bacillota</taxon>
        <taxon>Clostridia</taxon>
        <taxon>Eubacteriales</taxon>
        <taxon>Desulfotomaculaceae</taxon>
        <taxon>Pelotomaculum</taxon>
    </lineage>
</organism>
<dbReference type="PANTHER" id="PTHR30576:SF0">
    <property type="entry name" value="UNDECAPRENYL-PHOSPHATE N-ACETYLGALACTOSAMINYL 1-PHOSPHATE TRANSFERASE-RELATED"/>
    <property type="match status" value="1"/>
</dbReference>